<dbReference type="Proteomes" id="UP000007752">
    <property type="component" value="Chromosome 5"/>
</dbReference>
<evidence type="ECO:0000313" key="2">
    <source>
        <dbReference type="EMBL" id="EEE63331.1"/>
    </source>
</evidence>
<gene>
    <name evidence="2" type="ORF">OsJ_18142</name>
</gene>
<accession>A0A8J8XBU3</accession>
<name>A0A8J8XBU3_ORYSJ</name>
<dbReference type="EMBL" id="CM000142">
    <property type="protein sequence ID" value="EEE63331.1"/>
    <property type="molecule type" value="Genomic_DNA"/>
</dbReference>
<dbReference type="AlphaFoldDB" id="A0A8J8XBU3"/>
<reference evidence="2" key="1">
    <citation type="journal article" date="2005" name="PLoS Biol.">
        <title>The genomes of Oryza sativa: a history of duplications.</title>
        <authorList>
            <person name="Yu J."/>
            <person name="Wang J."/>
            <person name="Lin W."/>
            <person name="Li S."/>
            <person name="Li H."/>
            <person name="Zhou J."/>
            <person name="Ni P."/>
            <person name="Dong W."/>
            <person name="Hu S."/>
            <person name="Zeng C."/>
            <person name="Zhang J."/>
            <person name="Zhang Y."/>
            <person name="Li R."/>
            <person name="Xu Z."/>
            <person name="Li S."/>
            <person name="Li X."/>
            <person name="Zheng H."/>
            <person name="Cong L."/>
            <person name="Lin L."/>
            <person name="Yin J."/>
            <person name="Geng J."/>
            <person name="Li G."/>
            <person name="Shi J."/>
            <person name="Liu J."/>
            <person name="Lv H."/>
            <person name="Li J."/>
            <person name="Wang J."/>
            <person name="Deng Y."/>
            <person name="Ran L."/>
            <person name="Shi X."/>
            <person name="Wang X."/>
            <person name="Wu Q."/>
            <person name="Li C."/>
            <person name="Ren X."/>
            <person name="Wang J."/>
            <person name="Wang X."/>
            <person name="Li D."/>
            <person name="Liu D."/>
            <person name="Zhang X."/>
            <person name="Ji Z."/>
            <person name="Zhao W."/>
            <person name="Sun Y."/>
            <person name="Zhang Z."/>
            <person name="Bao J."/>
            <person name="Han Y."/>
            <person name="Dong L."/>
            <person name="Ji J."/>
            <person name="Chen P."/>
            <person name="Wu S."/>
            <person name="Liu J."/>
            <person name="Xiao Y."/>
            <person name="Bu D."/>
            <person name="Tan J."/>
            <person name="Yang L."/>
            <person name="Ye C."/>
            <person name="Zhang J."/>
            <person name="Xu J."/>
            <person name="Zhou Y."/>
            <person name="Yu Y."/>
            <person name="Zhang B."/>
            <person name="Zhuang S."/>
            <person name="Wei H."/>
            <person name="Liu B."/>
            <person name="Lei M."/>
            <person name="Yu H."/>
            <person name="Li Y."/>
            <person name="Xu H."/>
            <person name="Wei S."/>
            <person name="He X."/>
            <person name="Fang L."/>
            <person name="Zhang Z."/>
            <person name="Zhang Y."/>
            <person name="Huang X."/>
            <person name="Su Z."/>
            <person name="Tong W."/>
            <person name="Li J."/>
            <person name="Tong Z."/>
            <person name="Li S."/>
            <person name="Ye J."/>
            <person name="Wang L."/>
            <person name="Fang L."/>
            <person name="Lei T."/>
            <person name="Chen C."/>
            <person name="Chen H."/>
            <person name="Xu Z."/>
            <person name="Li H."/>
            <person name="Huang H."/>
            <person name="Zhang F."/>
            <person name="Xu H."/>
            <person name="Li N."/>
            <person name="Zhao C."/>
            <person name="Li S."/>
            <person name="Dong L."/>
            <person name="Huang Y."/>
            <person name="Li L."/>
            <person name="Xi Y."/>
            <person name="Qi Q."/>
            <person name="Li W."/>
            <person name="Zhang B."/>
            <person name="Hu W."/>
            <person name="Zhang Y."/>
            <person name="Tian X."/>
            <person name="Jiao Y."/>
            <person name="Liang X."/>
            <person name="Jin J."/>
            <person name="Gao L."/>
            <person name="Zheng W."/>
            <person name="Hao B."/>
            <person name="Liu S."/>
            <person name="Wang W."/>
            <person name="Yuan L."/>
            <person name="Cao M."/>
            <person name="McDermott J."/>
            <person name="Samudrala R."/>
            <person name="Wang J."/>
            <person name="Wong G.K."/>
            <person name="Yang H."/>
        </authorList>
    </citation>
    <scope>NUCLEOTIDE SEQUENCE [LARGE SCALE GENOMIC DNA]</scope>
</reference>
<reference evidence="2" key="2">
    <citation type="submission" date="2008-12" db="EMBL/GenBank/DDBJ databases">
        <title>Improved gene annotation of the rice (Oryza sativa) genomes.</title>
        <authorList>
            <person name="Wang J."/>
            <person name="Li R."/>
            <person name="Fan W."/>
            <person name="Huang Q."/>
            <person name="Zhang J."/>
            <person name="Zhou Y."/>
            <person name="Hu Y."/>
            <person name="Zi S."/>
            <person name="Li J."/>
            <person name="Ni P."/>
            <person name="Zheng H."/>
            <person name="Zhang Y."/>
            <person name="Zhao M."/>
            <person name="Hao Q."/>
            <person name="McDermott J."/>
            <person name="Samudrala R."/>
            <person name="Kristiansen K."/>
            <person name="Wong G.K.-S."/>
        </authorList>
    </citation>
    <scope>NUCLEOTIDE SEQUENCE</scope>
</reference>
<sequence length="84" mass="7930">MPPATAAPDFSPGNGFAAYDHRTGGLAFRADAYSHGHGGGAASASELALLGPTGEASSRGDDGRGGAPTPATGAAAGRSFDGGG</sequence>
<evidence type="ECO:0000256" key="1">
    <source>
        <dbReference type="SAM" id="MobiDB-lite"/>
    </source>
</evidence>
<organism evidence="2">
    <name type="scientific">Oryza sativa subsp. japonica</name>
    <name type="common">Rice</name>
    <dbReference type="NCBI Taxonomy" id="39947"/>
    <lineage>
        <taxon>Eukaryota</taxon>
        <taxon>Viridiplantae</taxon>
        <taxon>Streptophyta</taxon>
        <taxon>Embryophyta</taxon>
        <taxon>Tracheophyta</taxon>
        <taxon>Spermatophyta</taxon>
        <taxon>Magnoliopsida</taxon>
        <taxon>Liliopsida</taxon>
        <taxon>Poales</taxon>
        <taxon>Poaceae</taxon>
        <taxon>BOP clade</taxon>
        <taxon>Oryzoideae</taxon>
        <taxon>Oryzeae</taxon>
        <taxon>Oryzinae</taxon>
        <taxon>Oryza</taxon>
        <taxon>Oryza sativa</taxon>
    </lineage>
</organism>
<feature type="compositionally biased region" description="Low complexity" evidence="1">
    <location>
        <begin position="42"/>
        <end position="51"/>
    </location>
</feature>
<protein>
    <submittedName>
        <fullName evidence="2">Uncharacterized protein</fullName>
    </submittedName>
</protein>
<feature type="compositionally biased region" description="Low complexity" evidence="1">
    <location>
        <begin position="67"/>
        <end position="78"/>
    </location>
</feature>
<proteinExistence type="predicted"/>
<feature type="region of interest" description="Disordered" evidence="1">
    <location>
        <begin position="31"/>
        <end position="84"/>
    </location>
</feature>